<keyword evidence="4 9" id="KW-0812">Transmembrane</keyword>
<feature type="transmembrane region" description="Helical" evidence="9">
    <location>
        <begin position="325"/>
        <end position="347"/>
    </location>
</feature>
<dbReference type="Proteomes" id="UP000002630">
    <property type="component" value="Unassembled WGS sequence"/>
</dbReference>
<dbReference type="InterPro" id="IPR004667">
    <property type="entry name" value="ADP_ATP_car_bac_type"/>
</dbReference>
<feature type="chain" id="PRO_5003095814" description="ADP,ATP carrier protein" evidence="10">
    <location>
        <begin position="24"/>
        <end position="653"/>
    </location>
</feature>
<evidence type="ECO:0000256" key="10">
    <source>
        <dbReference type="SAM" id="SignalP"/>
    </source>
</evidence>
<feature type="transmembrane region" description="Helical" evidence="9">
    <location>
        <begin position="601"/>
        <end position="627"/>
    </location>
</feature>
<dbReference type="EMBL" id="FN649760">
    <property type="protein sequence ID" value="CBJ31945.1"/>
    <property type="molecule type" value="Genomic_DNA"/>
</dbReference>
<feature type="signal peptide" evidence="10">
    <location>
        <begin position="1"/>
        <end position="23"/>
    </location>
</feature>
<dbReference type="AlphaFoldDB" id="D7FVM4"/>
<keyword evidence="7 9" id="KW-1133">Transmembrane helix</keyword>
<evidence type="ECO:0000256" key="8">
    <source>
        <dbReference type="ARBA" id="ARBA00023136"/>
    </source>
</evidence>
<evidence type="ECO:0000313" key="11">
    <source>
        <dbReference type="EMBL" id="CBJ31945.1"/>
    </source>
</evidence>
<keyword evidence="12" id="KW-1185">Reference proteome</keyword>
<feature type="transmembrane region" description="Helical" evidence="9">
    <location>
        <begin position="287"/>
        <end position="310"/>
    </location>
</feature>
<feature type="transmembrane region" description="Helical" evidence="9">
    <location>
        <begin position="202"/>
        <end position="226"/>
    </location>
</feature>
<keyword evidence="10" id="KW-0732">Signal</keyword>
<comment type="subcellular location">
    <subcellularLocation>
        <location evidence="1 9">Membrane</location>
        <topology evidence="1 9">Multi-pass membrane protein</topology>
    </subcellularLocation>
</comment>
<dbReference type="STRING" id="2880.D7FVM4"/>
<evidence type="ECO:0000256" key="6">
    <source>
        <dbReference type="ARBA" id="ARBA00022840"/>
    </source>
</evidence>
<proteinExistence type="inferred from homology"/>
<evidence type="ECO:0000313" key="12">
    <source>
        <dbReference type="Proteomes" id="UP000002630"/>
    </source>
</evidence>
<keyword evidence="3 9" id="KW-0813">Transport</keyword>
<evidence type="ECO:0000256" key="1">
    <source>
        <dbReference type="ARBA" id="ARBA00004141"/>
    </source>
</evidence>
<dbReference type="PANTHER" id="PTHR31187">
    <property type="match status" value="1"/>
</dbReference>
<protein>
    <recommendedName>
        <fullName evidence="9">ADP,ATP carrier protein</fullName>
    </recommendedName>
</protein>
<organism evidence="11 12">
    <name type="scientific">Ectocarpus siliculosus</name>
    <name type="common">Brown alga</name>
    <name type="synonym">Conferva siliculosa</name>
    <dbReference type="NCBI Taxonomy" id="2880"/>
    <lineage>
        <taxon>Eukaryota</taxon>
        <taxon>Sar</taxon>
        <taxon>Stramenopiles</taxon>
        <taxon>Ochrophyta</taxon>
        <taxon>PX clade</taxon>
        <taxon>Phaeophyceae</taxon>
        <taxon>Ectocarpales</taxon>
        <taxon>Ectocarpaceae</taxon>
        <taxon>Ectocarpus</taxon>
    </lineage>
</organism>
<keyword evidence="8 9" id="KW-0472">Membrane</keyword>
<dbReference type="GO" id="GO:0016020">
    <property type="term" value="C:membrane"/>
    <property type="evidence" value="ECO:0007669"/>
    <property type="project" value="UniProtKB-SubCell"/>
</dbReference>
<keyword evidence="6 9" id="KW-0067">ATP-binding</keyword>
<gene>
    <name evidence="11" type="ORF">Esi_0295_0041</name>
</gene>
<evidence type="ECO:0000256" key="9">
    <source>
        <dbReference type="RuleBase" id="RU363121"/>
    </source>
</evidence>
<feature type="transmembrane region" description="Helical" evidence="9">
    <location>
        <begin position="173"/>
        <end position="190"/>
    </location>
</feature>
<sequence>MVLGHGFGLPLLLLLLTTGNVAAASTRGCKRAGGLLSGSGDAGRVRGGSDGRRLFGLTRTLRGGGAAGESDLRLSTSSTSEAAATLATSFVSRRKITASATELKNAAEPVSLGGVVEEGDEDEESAALVVGSAEGSRLSGATRVGEGVKVRGGVVAGLITKVFAIEKHELRKFLTMSVMMFAIIYVFTMTRDTKDALVVTNCGAEAIAFLKVYAVLPAAALFMIGYNWLSNHVGSRALFHMTITPFFAFYALFAFVMYPMRGILHHSAGAMGKDEHVFSHMINMGRFWMFSLYYVVSELWGSAGVPLLFWTCANEVTPMTQAKRFYPLFAILGNLGPIASGQTMAYVSRNRPAGMDAEMAFERTLKILTSLTLGAGGSIMVLYEVIMAISKKEAEDNDALKSPKERRRKQRKLAKEKAKQKMGLLDSFRFLSKSKYLGYVGLIVISYGLSMEFTEIVWKAIVKLAYPDKSDYMAFMGQYSSIVGVTTAFMLLVGKEVIKYLGWEVGALATPVVMAGLAVPFFGYIIFGDIQQSKKALMMAVWVGMVQNVLSKATKYALFDPTKEMAYIPLDKESKVKGKAAIDVLGARLGKSGGALAQQGLVVACGSILTGAPVLATLFAMVSAMWITSVVNLAKLFRVRQAEAEKAAAEGHR</sequence>
<accession>D7FVM4</accession>
<feature type="transmembrane region" description="Helical" evidence="9">
    <location>
        <begin position="367"/>
        <end position="389"/>
    </location>
</feature>
<evidence type="ECO:0000256" key="5">
    <source>
        <dbReference type="ARBA" id="ARBA00022741"/>
    </source>
</evidence>
<feature type="transmembrane region" description="Helical" evidence="9">
    <location>
        <begin position="238"/>
        <end position="258"/>
    </location>
</feature>
<dbReference type="PANTHER" id="PTHR31187:SF1">
    <property type="entry name" value="ADP,ATP CARRIER PROTEIN 1"/>
    <property type="match status" value="1"/>
</dbReference>
<comment type="similarity">
    <text evidence="2 9">Belongs to the ADP/ATP translocase tlc family.</text>
</comment>
<feature type="transmembrane region" description="Helical" evidence="9">
    <location>
        <begin position="505"/>
        <end position="527"/>
    </location>
</feature>
<reference evidence="11 12" key="1">
    <citation type="journal article" date="2010" name="Nature">
        <title>The Ectocarpus genome and the independent evolution of multicellularity in brown algae.</title>
        <authorList>
            <person name="Cock J.M."/>
            <person name="Sterck L."/>
            <person name="Rouze P."/>
            <person name="Scornet D."/>
            <person name="Allen A.E."/>
            <person name="Amoutzias G."/>
            <person name="Anthouard V."/>
            <person name="Artiguenave F."/>
            <person name="Aury J.M."/>
            <person name="Badger J.H."/>
            <person name="Beszteri B."/>
            <person name="Billiau K."/>
            <person name="Bonnet E."/>
            <person name="Bothwell J.H."/>
            <person name="Bowler C."/>
            <person name="Boyen C."/>
            <person name="Brownlee C."/>
            <person name="Carrano C.J."/>
            <person name="Charrier B."/>
            <person name="Cho G.Y."/>
            <person name="Coelho S.M."/>
            <person name="Collen J."/>
            <person name="Corre E."/>
            <person name="Da Silva C."/>
            <person name="Delage L."/>
            <person name="Delaroque N."/>
            <person name="Dittami S.M."/>
            <person name="Doulbeau S."/>
            <person name="Elias M."/>
            <person name="Farnham G."/>
            <person name="Gachon C.M."/>
            <person name="Gschloessl B."/>
            <person name="Heesch S."/>
            <person name="Jabbari K."/>
            <person name="Jubin C."/>
            <person name="Kawai H."/>
            <person name="Kimura K."/>
            <person name="Kloareg B."/>
            <person name="Kupper F.C."/>
            <person name="Lang D."/>
            <person name="Le Bail A."/>
            <person name="Leblanc C."/>
            <person name="Lerouge P."/>
            <person name="Lohr M."/>
            <person name="Lopez P.J."/>
            <person name="Martens C."/>
            <person name="Maumus F."/>
            <person name="Michel G."/>
            <person name="Miranda-Saavedra D."/>
            <person name="Morales J."/>
            <person name="Moreau H."/>
            <person name="Motomura T."/>
            <person name="Nagasato C."/>
            <person name="Napoli C.A."/>
            <person name="Nelson D.R."/>
            <person name="Nyvall-Collen P."/>
            <person name="Peters A.F."/>
            <person name="Pommier C."/>
            <person name="Potin P."/>
            <person name="Poulain J."/>
            <person name="Quesneville H."/>
            <person name="Read B."/>
            <person name="Rensing S.A."/>
            <person name="Ritter A."/>
            <person name="Rousvoal S."/>
            <person name="Samanta M."/>
            <person name="Samson G."/>
            <person name="Schroeder D.C."/>
            <person name="Segurens B."/>
            <person name="Strittmatter M."/>
            <person name="Tonon T."/>
            <person name="Tregear J.W."/>
            <person name="Valentin K."/>
            <person name="von Dassow P."/>
            <person name="Yamagishi T."/>
            <person name="Van de Peer Y."/>
            <person name="Wincker P."/>
        </authorList>
    </citation>
    <scope>NUCLEOTIDE SEQUENCE [LARGE SCALE GENOMIC DNA]</scope>
    <source>
        <strain evidence="12">Ec32 / CCAP1310/4</strain>
    </source>
</reference>
<keyword evidence="5 9" id="KW-0547">Nucleotide-binding</keyword>
<dbReference type="NCBIfam" id="TIGR00769">
    <property type="entry name" value="AAA"/>
    <property type="match status" value="1"/>
</dbReference>
<feature type="transmembrane region" description="Helical" evidence="9">
    <location>
        <begin position="473"/>
        <end position="493"/>
    </location>
</feature>
<dbReference type="eggNOG" id="ENOG502QSRY">
    <property type="taxonomic scope" value="Eukaryota"/>
</dbReference>
<evidence type="ECO:0000256" key="3">
    <source>
        <dbReference type="ARBA" id="ARBA00022448"/>
    </source>
</evidence>
<name>D7FVM4_ECTSI</name>
<evidence type="ECO:0000256" key="2">
    <source>
        <dbReference type="ARBA" id="ARBA00007127"/>
    </source>
</evidence>
<dbReference type="InParanoid" id="D7FVM4"/>
<dbReference type="Pfam" id="PF03219">
    <property type="entry name" value="TLC"/>
    <property type="match status" value="1"/>
</dbReference>
<dbReference type="GO" id="GO:0005524">
    <property type="term" value="F:ATP binding"/>
    <property type="evidence" value="ECO:0007669"/>
    <property type="project" value="UniProtKB-KW"/>
</dbReference>
<evidence type="ECO:0000256" key="4">
    <source>
        <dbReference type="ARBA" id="ARBA00022692"/>
    </source>
</evidence>
<dbReference type="OrthoDB" id="2190844at2759"/>
<feature type="transmembrane region" description="Helical" evidence="9">
    <location>
        <begin position="436"/>
        <end position="461"/>
    </location>
</feature>
<dbReference type="GO" id="GO:0005471">
    <property type="term" value="F:ATP:ADP antiporter activity"/>
    <property type="evidence" value="ECO:0007669"/>
    <property type="project" value="InterPro"/>
</dbReference>
<evidence type="ECO:0000256" key="7">
    <source>
        <dbReference type="ARBA" id="ARBA00022989"/>
    </source>
</evidence>